<gene>
    <name evidence="4" type="ORF">EP073_01450</name>
</gene>
<feature type="modified residue" description="4-aspartylphosphate" evidence="1">
    <location>
        <position position="62"/>
    </location>
</feature>
<dbReference type="OrthoDB" id="9788446at2"/>
<dbReference type="Proteomes" id="UP000287502">
    <property type="component" value="Chromosome"/>
</dbReference>
<dbReference type="InterPro" id="IPR011006">
    <property type="entry name" value="CheY-like_superfamily"/>
</dbReference>
<dbReference type="PROSITE" id="PS51833">
    <property type="entry name" value="HDOD"/>
    <property type="match status" value="1"/>
</dbReference>
<protein>
    <submittedName>
        <fullName evidence="4">Response regulator</fullName>
    </submittedName>
</protein>
<dbReference type="InterPro" id="IPR052340">
    <property type="entry name" value="RNase_Y/CdgJ"/>
</dbReference>
<dbReference type="Pfam" id="PF08668">
    <property type="entry name" value="HDOD"/>
    <property type="match status" value="1"/>
</dbReference>
<dbReference type="GO" id="GO:0000160">
    <property type="term" value="P:phosphorelay signal transduction system"/>
    <property type="evidence" value="ECO:0007669"/>
    <property type="project" value="InterPro"/>
</dbReference>
<dbReference type="Pfam" id="PF00072">
    <property type="entry name" value="Response_reg"/>
    <property type="match status" value="1"/>
</dbReference>
<reference evidence="4 5" key="1">
    <citation type="submission" date="2019-01" db="EMBL/GenBank/DDBJ databases">
        <title>Geovibrio thiophilus DSM 11263, complete genome.</title>
        <authorList>
            <person name="Spring S."/>
            <person name="Bunk B."/>
            <person name="Sproer C."/>
        </authorList>
    </citation>
    <scope>NUCLEOTIDE SEQUENCE [LARGE SCALE GENOMIC DNA]</scope>
    <source>
        <strain evidence="4 5">DSM 11263</strain>
    </source>
</reference>
<dbReference type="KEGG" id="gtl:EP073_01450"/>
<dbReference type="Gene3D" id="3.40.50.2300">
    <property type="match status" value="1"/>
</dbReference>
<sequence length="407" mass="45655">MKRQVQMEHEAGTILIVDDEQNILNSLKRRFFGSRVKVLTACGAAEALKIMSEHKVDLILSDYKMPDVNGIQLLTQIKEQYPYTFRAILSGYVETDAITHAIGKGIAMAYFKKPWNAYNLPERLVHIISTMQRIKDRELITVFSRIEKLPSLPDIYLRLDKAIESGASVDVLTNIFKEDVSLTAKIMQIGNSVFYGGKAYTTIEQTVLMIGLNAVREIVLMYKMAEQINCCVSEAKLAAVFRKGLILNKGVDFCLRQSGQEYNKSIASTAGLLSCIGEIILLCFRPERYEQTLKTAAEHACSFAEAEELLNIKTDLSTHITGYFLELYNIPFDTLEVLIYQQKPEDASPENRLIAAALLAVSRITAALEHQRDTDTSFYESCGSGLISPETVGKTAEMLKEILPERK</sequence>
<dbReference type="Gene3D" id="1.10.3210.10">
    <property type="entry name" value="Hypothetical protein af1432"/>
    <property type="match status" value="1"/>
</dbReference>
<proteinExistence type="predicted"/>
<dbReference type="AlphaFoldDB" id="A0A410JVA9"/>
<dbReference type="SMART" id="SM00448">
    <property type="entry name" value="REC"/>
    <property type="match status" value="1"/>
</dbReference>
<dbReference type="EMBL" id="CP035108">
    <property type="protein sequence ID" value="QAR32112.1"/>
    <property type="molecule type" value="Genomic_DNA"/>
</dbReference>
<evidence type="ECO:0000259" key="2">
    <source>
        <dbReference type="PROSITE" id="PS50110"/>
    </source>
</evidence>
<dbReference type="PANTHER" id="PTHR33525:SF4">
    <property type="entry name" value="CYCLIC DI-GMP PHOSPHODIESTERASE CDGJ"/>
    <property type="match status" value="1"/>
</dbReference>
<evidence type="ECO:0000313" key="4">
    <source>
        <dbReference type="EMBL" id="QAR32112.1"/>
    </source>
</evidence>
<keyword evidence="5" id="KW-1185">Reference proteome</keyword>
<dbReference type="InterPro" id="IPR001789">
    <property type="entry name" value="Sig_transdc_resp-reg_receiver"/>
</dbReference>
<dbReference type="SUPFAM" id="SSF52172">
    <property type="entry name" value="CheY-like"/>
    <property type="match status" value="1"/>
</dbReference>
<evidence type="ECO:0000313" key="5">
    <source>
        <dbReference type="Proteomes" id="UP000287502"/>
    </source>
</evidence>
<dbReference type="PANTHER" id="PTHR33525">
    <property type="match status" value="1"/>
</dbReference>
<evidence type="ECO:0000259" key="3">
    <source>
        <dbReference type="PROSITE" id="PS51833"/>
    </source>
</evidence>
<organism evidence="4 5">
    <name type="scientific">Geovibrio thiophilus</name>
    <dbReference type="NCBI Taxonomy" id="139438"/>
    <lineage>
        <taxon>Bacteria</taxon>
        <taxon>Pseudomonadati</taxon>
        <taxon>Deferribacterota</taxon>
        <taxon>Deferribacteres</taxon>
        <taxon>Deferribacterales</taxon>
        <taxon>Geovibrionaceae</taxon>
        <taxon>Geovibrio</taxon>
    </lineage>
</organism>
<dbReference type="PROSITE" id="PS50110">
    <property type="entry name" value="RESPONSE_REGULATORY"/>
    <property type="match status" value="1"/>
</dbReference>
<keyword evidence="1" id="KW-0597">Phosphoprotein</keyword>
<name>A0A410JVA9_9BACT</name>
<dbReference type="InterPro" id="IPR013976">
    <property type="entry name" value="HDOD"/>
</dbReference>
<dbReference type="SUPFAM" id="SSF109604">
    <property type="entry name" value="HD-domain/PDEase-like"/>
    <property type="match status" value="1"/>
</dbReference>
<feature type="domain" description="HDOD" evidence="3">
    <location>
        <begin position="149"/>
        <end position="344"/>
    </location>
</feature>
<dbReference type="CDD" id="cd17569">
    <property type="entry name" value="REC_HupR-like"/>
    <property type="match status" value="1"/>
</dbReference>
<evidence type="ECO:0000256" key="1">
    <source>
        <dbReference type="PROSITE-ProRule" id="PRU00169"/>
    </source>
</evidence>
<accession>A0A410JVA9</accession>
<feature type="domain" description="Response regulatory" evidence="2">
    <location>
        <begin position="13"/>
        <end position="128"/>
    </location>
</feature>